<accession>A0A521FQH4</accession>
<dbReference type="PROSITE" id="PS50075">
    <property type="entry name" value="CARRIER"/>
    <property type="match status" value="1"/>
</dbReference>
<dbReference type="RefSeq" id="WP_142460716.1">
    <property type="nucleotide sequence ID" value="NZ_FXTJ01000013.1"/>
</dbReference>
<dbReference type="InterPro" id="IPR020845">
    <property type="entry name" value="AMP-binding_CS"/>
</dbReference>
<dbReference type="Gene3D" id="1.10.1200.10">
    <property type="entry name" value="ACP-like"/>
    <property type="match status" value="1"/>
</dbReference>
<dbReference type="InterPro" id="IPR036736">
    <property type="entry name" value="ACP-like_sf"/>
</dbReference>
<dbReference type="InterPro" id="IPR000873">
    <property type="entry name" value="AMP-dep_synth/lig_dom"/>
</dbReference>
<dbReference type="Gene3D" id="3.40.50.1820">
    <property type="entry name" value="alpha/beta hydrolase"/>
    <property type="match status" value="1"/>
</dbReference>
<evidence type="ECO:0000256" key="1">
    <source>
        <dbReference type="ARBA" id="ARBA00001957"/>
    </source>
</evidence>
<dbReference type="Pfam" id="PF00975">
    <property type="entry name" value="Thioesterase"/>
    <property type="match status" value="1"/>
</dbReference>
<dbReference type="AlphaFoldDB" id="A0A521FQH4"/>
<reference evidence="5 6" key="1">
    <citation type="submission" date="2017-05" db="EMBL/GenBank/DDBJ databases">
        <authorList>
            <person name="Varghese N."/>
            <person name="Submissions S."/>
        </authorList>
    </citation>
    <scope>NUCLEOTIDE SEQUENCE [LARGE SCALE GENOMIC DNA]</scope>
    <source>
        <strain evidence="5 6">DSM 46834</strain>
    </source>
</reference>
<evidence type="ECO:0000313" key="6">
    <source>
        <dbReference type="Proteomes" id="UP000317484"/>
    </source>
</evidence>
<dbReference type="Pfam" id="PF13193">
    <property type="entry name" value="AMP-binding_C"/>
    <property type="match status" value="1"/>
</dbReference>
<dbReference type="SMART" id="SM00824">
    <property type="entry name" value="PKS_TE"/>
    <property type="match status" value="1"/>
</dbReference>
<dbReference type="Pfam" id="PF00550">
    <property type="entry name" value="PP-binding"/>
    <property type="match status" value="1"/>
</dbReference>
<dbReference type="SMART" id="SM00823">
    <property type="entry name" value="PKS_PP"/>
    <property type="match status" value="1"/>
</dbReference>
<dbReference type="SUPFAM" id="SSF47336">
    <property type="entry name" value="ACP-like"/>
    <property type="match status" value="1"/>
</dbReference>
<gene>
    <name evidence="5" type="ORF">SAMN06273567_11358</name>
</gene>
<evidence type="ECO:0000256" key="2">
    <source>
        <dbReference type="ARBA" id="ARBA00022450"/>
    </source>
</evidence>
<dbReference type="PANTHER" id="PTHR45527:SF1">
    <property type="entry name" value="FATTY ACID SYNTHASE"/>
    <property type="match status" value="1"/>
</dbReference>
<dbReference type="InterPro" id="IPR020806">
    <property type="entry name" value="PKS_PP-bd"/>
</dbReference>
<name>A0A521FQH4_9ACTN</name>
<proteinExistence type="predicted"/>
<keyword evidence="3" id="KW-0597">Phosphoprotein</keyword>
<dbReference type="GO" id="GO:0044550">
    <property type="term" value="P:secondary metabolite biosynthetic process"/>
    <property type="evidence" value="ECO:0007669"/>
    <property type="project" value="TreeGrafter"/>
</dbReference>
<dbReference type="SUPFAM" id="SSF56801">
    <property type="entry name" value="Acetyl-CoA synthetase-like"/>
    <property type="match status" value="1"/>
</dbReference>
<dbReference type="GO" id="GO:0043041">
    <property type="term" value="P:amino acid activation for nonribosomal peptide biosynthetic process"/>
    <property type="evidence" value="ECO:0007669"/>
    <property type="project" value="TreeGrafter"/>
</dbReference>
<feature type="domain" description="Carrier" evidence="4">
    <location>
        <begin position="533"/>
        <end position="608"/>
    </location>
</feature>
<dbReference type="InterPro" id="IPR020802">
    <property type="entry name" value="TesA-like"/>
</dbReference>
<sequence>MQRDEADAAVPATALPELTVPGPYTDVWHRVAEVAETLGDHAALVSTGRELTYAGLVQRVHALVAELRPALEEERADGASSSRPVGVLAEQSADSVAAFLAVMAAGHPAVLLDVALPEDRIGLIAERAGVRVVLADSARMATASRLSGVKAVRGLLPATDATAVPARTGLDDVASVIFTSGTTGAPKGVVYTHRTWLSEGVVLRDALRWTPGDRVPVVLPAAFAAGQAVVVAGLLAGVTLCLRDPRVTGMRDLAEWLPAARPTTLHCTPSLLRAVDEALPDDVVLETLRMVTTCGEKVYGEDVTAFRRHMPSTASFVNWSGSSETASLTFNELGPGSPVPDGVVPAGAGVPMRELVLLDPEGKRVPQGAVGRLHVDSAYLSAGYWGDVEATAEVFSALPDGRTRFRTGDNARVGDEGVLHLVGRADDAVKIRGYLVEPAEVEAALRSMPGVADAVVRGRVQDDRPVRLVAWVVPDTAQRVPSPAAVRGAVARLLPDYMVPQGVVLLSDLPRSERGKVDVRALPDPPARPQPTRPRSATERLLERVWASILHVEAVGRDESFTALGGDSLAVEEMLARLQEDPGVALTSGDLAEHPTLERFARLVATAAAGRTAERVPTLVRLRTNGRKPPVFCFAGAGGEAAYFEALAAALGPDQPVYAFQARGFDTRALPDWTVGGAARRAVRLVERLAPEGPVQLVGHSMGGLIALATAHRLSARGRDVALLTLLDTYLPGERTRRGMAPMGPTVAPLPRRELWRTRLRVLGAGLWSFSPEERKDVFHQLGARVARFHRPVPWAGHSLVFLSDENPDDPARWDQLLIGDHQLERMDCDHLGLLKVPWVTTVAERVVAAYPTEP</sequence>
<keyword evidence="2" id="KW-0596">Phosphopantetheine</keyword>
<comment type="cofactor">
    <cofactor evidence="1">
        <name>pantetheine 4'-phosphate</name>
        <dbReference type="ChEBI" id="CHEBI:47942"/>
    </cofactor>
</comment>
<dbReference type="Gene3D" id="3.30.300.30">
    <property type="match status" value="1"/>
</dbReference>
<dbReference type="InterPro" id="IPR029058">
    <property type="entry name" value="AB_hydrolase_fold"/>
</dbReference>
<dbReference type="Proteomes" id="UP000317484">
    <property type="component" value="Unassembled WGS sequence"/>
</dbReference>
<evidence type="ECO:0000313" key="5">
    <source>
        <dbReference type="EMBL" id="SMO98477.1"/>
    </source>
</evidence>
<dbReference type="GO" id="GO:0031177">
    <property type="term" value="F:phosphopantetheine binding"/>
    <property type="evidence" value="ECO:0007669"/>
    <property type="project" value="InterPro"/>
</dbReference>
<dbReference type="SUPFAM" id="SSF53474">
    <property type="entry name" value="alpha/beta-Hydrolases"/>
    <property type="match status" value="1"/>
</dbReference>
<organism evidence="5 6">
    <name type="scientific">Geodermatophilus aquaeductus</name>
    <dbReference type="NCBI Taxonomy" id="1564161"/>
    <lineage>
        <taxon>Bacteria</taxon>
        <taxon>Bacillati</taxon>
        <taxon>Actinomycetota</taxon>
        <taxon>Actinomycetes</taxon>
        <taxon>Geodermatophilales</taxon>
        <taxon>Geodermatophilaceae</taxon>
        <taxon>Geodermatophilus</taxon>
    </lineage>
</organism>
<dbReference type="PANTHER" id="PTHR45527">
    <property type="entry name" value="NONRIBOSOMAL PEPTIDE SYNTHETASE"/>
    <property type="match status" value="1"/>
</dbReference>
<dbReference type="InterPro" id="IPR009081">
    <property type="entry name" value="PP-bd_ACP"/>
</dbReference>
<dbReference type="PROSITE" id="PS00455">
    <property type="entry name" value="AMP_BINDING"/>
    <property type="match status" value="1"/>
</dbReference>
<dbReference type="Pfam" id="PF00501">
    <property type="entry name" value="AMP-binding"/>
    <property type="match status" value="1"/>
</dbReference>
<keyword evidence="6" id="KW-1185">Reference proteome</keyword>
<evidence type="ECO:0000256" key="3">
    <source>
        <dbReference type="ARBA" id="ARBA00022553"/>
    </source>
</evidence>
<dbReference type="InterPro" id="IPR042099">
    <property type="entry name" value="ANL_N_sf"/>
</dbReference>
<dbReference type="InterPro" id="IPR001031">
    <property type="entry name" value="Thioesterase"/>
</dbReference>
<dbReference type="InterPro" id="IPR025110">
    <property type="entry name" value="AMP-bd_C"/>
</dbReference>
<dbReference type="Gene3D" id="3.40.50.12780">
    <property type="entry name" value="N-terminal domain of ligase-like"/>
    <property type="match status" value="1"/>
</dbReference>
<evidence type="ECO:0000259" key="4">
    <source>
        <dbReference type="PROSITE" id="PS50075"/>
    </source>
</evidence>
<protein>
    <submittedName>
        <fullName evidence="5">Amino acid adenylation domain-containing protein</fullName>
    </submittedName>
</protein>
<dbReference type="EMBL" id="FXTJ01000013">
    <property type="protein sequence ID" value="SMO98477.1"/>
    <property type="molecule type" value="Genomic_DNA"/>
</dbReference>
<dbReference type="GO" id="GO:0005737">
    <property type="term" value="C:cytoplasm"/>
    <property type="evidence" value="ECO:0007669"/>
    <property type="project" value="TreeGrafter"/>
</dbReference>
<dbReference type="InterPro" id="IPR045851">
    <property type="entry name" value="AMP-bd_C_sf"/>
</dbReference>